<evidence type="ECO:0000313" key="2">
    <source>
        <dbReference type="Proteomes" id="UP001586593"/>
    </source>
</evidence>
<keyword evidence="2" id="KW-1185">Reference proteome</keyword>
<gene>
    <name evidence="1" type="ORF">VTK73DRAFT_499</name>
</gene>
<evidence type="ECO:0000313" key="1">
    <source>
        <dbReference type="EMBL" id="KAL1845504.1"/>
    </source>
</evidence>
<organism evidence="1 2">
    <name type="scientific">Phialemonium thermophilum</name>
    <dbReference type="NCBI Taxonomy" id="223376"/>
    <lineage>
        <taxon>Eukaryota</taxon>
        <taxon>Fungi</taxon>
        <taxon>Dikarya</taxon>
        <taxon>Ascomycota</taxon>
        <taxon>Pezizomycotina</taxon>
        <taxon>Sordariomycetes</taxon>
        <taxon>Sordariomycetidae</taxon>
        <taxon>Cephalothecales</taxon>
        <taxon>Cephalothecaceae</taxon>
        <taxon>Phialemonium</taxon>
    </lineage>
</organism>
<evidence type="ECO:0008006" key="3">
    <source>
        <dbReference type="Google" id="ProtNLM"/>
    </source>
</evidence>
<protein>
    <recommendedName>
        <fullName evidence="3">DUF4158 domain-containing protein</fullName>
    </recommendedName>
</protein>
<accession>A0ABR3VUW7</accession>
<name>A0ABR3VUW7_9PEZI</name>
<reference evidence="1 2" key="1">
    <citation type="journal article" date="2024" name="Commun. Biol.">
        <title>Comparative genomic analysis of thermophilic fungi reveals convergent evolutionary adaptations and gene losses.</title>
        <authorList>
            <person name="Steindorff A.S."/>
            <person name="Aguilar-Pontes M.V."/>
            <person name="Robinson A.J."/>
            <person name="Andreopoulos B."/>
            <person name="LaButti K."/>
            <person name="Kuo A."/>
            <person name="Mondo S."/>
            <person name="Riley R."/>
            <person name="Otillar R."/>
            <person name="Haridas S."/>
            <person name="Lipzen A."/>
            <person name="Grimwood J."/>
            <person name="Schmutz J."/>
            <person name="Clum A."/>
            <person name="Reid I.D."/>
            <person name="Moisan M.C."/>
            <person name="Butler G."/>
            <person name="Nguyen T.T.M."/>
            <person name="Dewar K."/>
            <person name="Conant G."/>
            <person name="Drula E."/>
            <person name="Henrissat B."/>
            <person name="Hansel C."/>
            <person name="Singer S."/>
            <person name="Hutchinson M.I."/>
            <person name="de Vries R.P."/>
            <person name="Natvig D.O."/>
            <person name="Powell A.J."/>
            <person name="Tsang A."/>
            <person name="Grigoriev I.V."/>
        </authorList>
    </citation>
    <scope>NUCLEOTIDE SEQUENCE [LARGE SCALE GENOMIC DNA]</scope>
    <source>
        <strain evidence="1 2">ATCC 24622</strain>
    </source>
</reference>
<dbReference type="EMBL" id="JAZHXJ010001098">
    <property type="protein sequence ID" value="KAL1845504.1"/>
    <property type="molecule type" value="Genomic_DNA"/>
</dbReference>
<proteinExistence type="predicted"/>
<dbReference type="Proteomes" id="UP001586593">
    <property type="component" value="Unassembled WGS sequence"/>
</dbReference>
<comment type="caution">
    <text evidence="1">The sequence shown here is derived from an EMBL/GenBank/DDBJ whole genome shotgun (WGS) entry which is preliminary data.</text>
</comment>
<sequence length="88" mass="10203">MSDDILHETKRYSLDDWELLGSHSGLDRIKNARNFSRPKQTNLSFSLICLGARFPDATAERVFKEEYVSCRELSGLRSCLERGQYFRA</sequence>